<dbReference type="AlphaFoldDB" id="A0AAV5I044"/>
<protein>
    <submittedName>
        <fullName evidence="1">Uncharacterized protein</fullName>
    </submittedName>
</protein>
<proteinExistence type="predicted"/>
<reference evidence="1 2" key="1">
    <citation type="journal article" date="2021" name="Commun. Biol.">
        <title>The genome of Shorea leprosula (Dipterocarpaceae) highlights the ecological relevance of drought in aseasonal tropical rainforests.</title>
        <authorList>
            <person name="Ng K.K.S."/>
            <person name="Kobayashi M.J."/>
            <person name="Fawcett J.A."/>
            <person name="Hatakeyama M."/>
            <person name="Paape T."/>
            <person name="Ng C.H."/>
            <person name="Ang C.C."/>
            <person name="Tnah L.H."/>
            <person name="Lee C.T."/>
            <person name="Nishiyama T."/>
            <person name="Sese J."/>
            <person name="O'Brien M.J."/>
            <person name="Copetti D."/>
            <person name="Mohd Noor M.I."/>
            <person name="Ong R.C."/>
            <person name="Putra M."/>
            <person name="Sireger I.Z."/>
            <person name="Indrioko S."/>
            <person name="Kosugi Y."/>
            <person name="Izuno A."/>
            <person name="Isagi Y."/>
            <person name="Lee S.L."/>
            <person name="Shimizu K.K."/>
        </authorList>
    </citation>
    <scope>NUCLEOTIDE SEQUENCE [LARGE SCALE GENOMIC DNA]</scope>
    <source>
        <strain evidence="1">214</strain>
    </source>
</reference>
<dbReference type="EMBL" id="BPVZ01000004">
    <property type="protein sequence ID" value="GKU90774.1"/>
    <property type="molecule type" value="Genomic_DNA"/>
</dbReference>
<accession>A0AAV5I044</accession>
<dbReference type="Proteomes" id="UP001054252">
    <property type="component" value="Unassembled WGS sequence"/>
</dbReference>
<evidence type="ECO:0000313" key="1">
    <source>
        <dbReference type="EMBL" id="GKU90774.1"/>
    </source>
</evidence>
<sequence>MDNFRLKWLSHTRICKQKPNCRLGEGRRQVQGTHGLPKIQEPRAIKNLKNFAPTTRAAGEQSKADPDFPAGGRISGFYMCFRARKEGEIQASHWFFKRRLSRAWVFFGCRGNGKEEEQNQAEQKEEKEKKKQAILIQFLLF</sequence>
<keyword evidence="2" id="KW-1185">Reference proteome</keyword>
<gene>
    <name evidence="1" type="ORF">SLEP1_g4727</name>
</gene>
<evidence type="ECO:0000313" key="2">
    <source>
        <dbReference type="Proteomes" id="UP001054252"/>
    </source>
</evidence>
<organism evidence="1 2">
    <name type="scientific">Rubroshorea leprosula</name>
    <dbReference type="NCBI Taxonomy" id="152421"/>
    <lineage>
        <taxon>Eukaryota</taxon>
        <taxon>Viridiplantae</taxon>
        <taxon>Streptophyta</taxon>
        <taxon>Embryophyta</taxon>
        <taxon>Tracheophyta</taxon>
        <taxon>Spermatophyta</taxon>
        <taxon>Magnoliopsida</taxon>
        <taxon>eudicotyledons</taxon>
        <taxon>Gunneridae</taxon>
        <taxon>Pentapetalae</taxon>
        <taxon>rosids</taxon>
        <taxon>malvids</taxon>
        <taxon>Malvales</taxon>
        <taxon>Dipterocarpaceae</taxon>
        <taxon>Rubroshorea</taxon>
    </lineage>
</organism>
<name>A0AAV5I044_9ROSI</name>
<comment type="caution">
    <text evidence="1">The sequence shown here is derived from an EMBL/GenBank/DDBJ whole genome shotgun (WGS) entry which is preliminary data.</text>
</comment>